<name>A0A840NUU3_9HYPH</name>
<proteinExistence type="predicted"/>
<accession>A0A840NUU3</accession>
<protein>
    <submittedName>
        <fullName evidence="1">Uncharacterized protein</fullName>
    </submittedName>
</protein>
<gene>
    <name evidence="1" type="ORF">HNQ69_001325</name>
</gene>
<dbReference type="AlphaFoldDB" id="A0A840NUU3"/>
<sequence>MSTTFSWRILFLFIAVAMCTILLQLCSSLKIMTTGKITTTGWFKNWCVFMNLLILEV</sequence>
<keyword evidence="2" id="KW-1185">Reference proteome</keyword>
<organism evidence="1 2">
    <name type="scientific">Bartonella callosciuri</name>
    <dbReference type="NCBI Taxonomy" id="686223"/>
    <lineage>
        <taxon>Bacteria</taxon>
        <taxon>Pseudomonadati</taxon>
        <taxon>Pseudomonadota</taxon>
        <taxon>Alphaproteobacteria</taxon>
        <taxon>Hyphomicrobiales</taxon>
        <taxon>Bartonellaceae</taxon>
        <taxon>Bartonella</taxon>
    </lineage>
</organism>
<comment type="caution">
    <text evidence="1">The sequence shown here is derived from an EMBL/GenBank/DDBJ whole genome shotgun (WGS) entry which is preliminary data.</text>
</comment>
<dbReference type="Proteomes" id="UP000561417">
    <property type="component" value="Unassembled WGS sequence"/>
</dbReference>
<evidence type="ECO:0000313" key="1">
    <source>
        <dbReference type="EMBL" id="MBB5074188.1"/>
    </source>
</evidence>
<dbReference type="EMBL" id="JACHIM010000006">
    <property type="protein sequence ID" value="MBB5074188.1"/>
    <property type="molecule type" value="Genomic_DNA"/>
</dbReference>
<reference evidence="1 2" key="1">
    <citation type="submission" date="2020-08" db="EMBL/GenBank/DDBJ databases">
        <title>Genomic Encyclopedia of Type Strains, Phase IV (KMG-IV): sequencing the most valuable type-strain genomes for metagenomic binning, comparative biology and taxonomic classification.</title>
        <authorList>
            <person name="Goeker M."/>
        </authorList>
    </citation>
    <scope>NUCLEOTIDE SEQUENCE [LARGE SCALE GENOMIC DNA]</scope>
    <source>
        <strain evidence="1 2">DSM 28538</strain>
    </source>
</reference>
<evidence type="ECO:0000313" key="2">
    <source>
        <dbReference type="Proteomes" id="UP000561417"/>
    </source>
</evidence>